<evidence type="ECO:0000256" key="3">
    <source>
        <dbReference type="ARBA" id="ARBA00022801"/>
    </source>
</evidence>
<evidence type="ECO:0000256" key="4">
    <source>
        <dbReference type="ARBA" id="ARBA00023098"/>
    </source>
</evidence>
<dbReference type="InterPro" id="IPR042171">
    <property type="entry name" value="Acyl-CoA_hotdog"/>
</dbReference>
<evidence type="ECO:0000259" key="9">
    <source>
        <dbReference type="Pfam" id="PF02551"/>
    </source>
</evidence>
<dbReference type="EMBL" id="JAUTIX010000002">
    <property type="protein sequence ID" value="MDP0397593.1"/>
    <property type="molecule type" value="Genomic_DNA"/>
</dbReference>
<dbReference type="CDD" id="cd03444">
    <property type="entry name" value="Thioesterase_II_repeat1"/>
    <property type="match status" value="1"/>
</dbReference>
<evidence type="ECO:0000256" key="5">
    <source>
        <dbReference type="ARBA" id="ARBA00050943"/>
    </source>
</evidence>
<comment type="subunit">
    <text evidence="2">Homotetramer.</text>
</comment>
<reference evidence="11" key="1">
    <citation type="submission" date="2023-08" db="EMBL/GenBank/DDBJ databases">
        <title>The draft genome of Tsukamurella strandjordii strain 050030.</title>
        <authorList>
            <person name="Zhao F."/>
            <person name="Feng Y."/>
            <person name="Zong Z."/>
        </authorList>
    </citation>
    <scope>NUCLEOTIDE SEQUENCE</scope>
    <source>
        <strain evidence="11">050030</strain>
    </source>
</reference>
<evidence type="ECO:0000256" key="1">
    <source>
        <dbReference type="ARBA" id="ARBA00006538"/>
    </source>
</evidence>
<gene>
    <name evidence="11" type="ORF">Q7X28_06595</name>
</gene>
<dbReference type="GO" id="GO:0047617">
    <property type="term" value="F:fatty acyl-CoA hydrolase activity"/>
    <property type="evidence" value="ECO:0007669"/>
    <property type="project" value="UniProtKB-EC"/>
</dbReference>
<feature type="domain" description="Acyl-CoA thioesterase 2 C-terminal" evidence="9">
    <location>
        <begin position="149"/>
        <end position="269"/>
    </location>
</feature>
<dbReference type="SUPFAM" id="SSF54637">
    <property type="entry name" value="Thioesterase/thiol ester dehydrase-isomerase"/>
    <property type="match status" value="2"/>
</dbReference>
<name>A0AA90N9M6_9ACTN</name>
<evidence type="ECO:0000256" key="6">
    <source>
        <dbReference type="ARBA" id="ARBA00071120"/>
    </source>
</evidence>
<evidence type="ECO:0000313" key="12">
    <source>
        <dbReference type="Proteomes" id="UP001178281"/>
    </source>
</evidence>
<dbReference type="FunFam" id="2.40.160.210:FF:000001">
    <property type="entry name" value="Acyl-CoA thioesterase II"/>
    <property type="match status" value="1"/>
</dbReference>
<keyword evidence="12" id="KW-1185">Reference proteome</keyword>
<protein>
    <recommendedName>
        <fullName evidence="6">Acyl-CoA thioesterase 2</fullName>
    </recommendedName>
    <alternativeName>
        <fullName evidence="7">Thioesterase II</fullName>
    </alternativeName>
</protein>
<dbReference type="RefSeq" id="WP_220659041.1">
    <property type="nucleotide sequence ID" value="NZ_BAAAII010000005.1"/>
</dbReference>
<dbReference type="GO" id="GO:0006637">
    <property type="term" value="P:acyl-CoA metabolic process"/>
    <property type="evidence" value="ECO:0007669"/>
    <property type="project" value="InterPro"/>
</dbReference>
<feature type="domain" description="Acyl-CoA thioesterase-like N-terminal HotDog" evidence="10">
    <location>
        <begin position="29"/>
        <end position="105"/>
    </location>
</feature>
<dbReference type="PANTHER" id="PTHR11066:SF34">
    <property type="entry name" value="ACYL-COENZYME A THIOESTERASE 8"/>
    <property type="match status" value="1"/>
</dbReference>
<comment type="catalytic activity">
    <reaction evidence="5">
        <text>a fatty acyl-CoA + H2O = a fatty acid + CoA + H(+)</text>
        <dbReference type="Rhea" id="RHEA:16781"/>
        <dbReference type="ChEBI" id="CHEBI:15377"/>
        <dbReference type="ChEBI" id="CHEBI:15378"/>
        <dbReference type="ChEBI" id="CHEBI:28868"/>
        <dbReference type="ChEBI" id="CHEBI:57287"/>
        <dbReference type="ChEBI" id="CHEBI:77636"/>
        <dbReference type="EC" id="3.1.2.20"/>
    </reaction>
    <physiologicalReaction direction="left-to-right" evidence="5">
        <dbReference type="Rhea" id="RHEA:16782"/>
    </physiologicalReaction>
</comment>
<dbReference type="InterPro" id="IPR025652">
    <property type="entry name" value="TesB_C"/>
</dbReference>
<dbReference type="InterPro" id="IPR029069">
    <property type="entry name" value="HotDog_dom_sf"/>
</dbReference>
<organism evidence="11 12">
    <name type="scientific">Tsukamurella strandjordii</name>
    <dbReference type="NCBI Taxonomy" id="147577"/>
    <lineage>
        <taxon>Bacteria</taxon>
        <taxon>Bacillati</taxon>
        <taxon>Actinomycetota</taxon>
        <taxon>Actinomycetes</taxon>
        <taxon>Mycobacteriales</taxon>
        <taxon>Tsukamurellaceae</taxon>
        <taxon>Tsukamurella</taxon>
    </lineage>
</organism>
<dbReference type="AlphaFoldDB" id="A0AA90N9M6"/>
<dbReference type="Gene3D" id="2.40.160.210">
    <property type="entry name" value="Acyl-CoA thioesterase, double hotdog domain"/>
    <property type="match status" value="1"/>
</dbReference>
<dbReference type="InterPro" id="IPR049449">
    <property type="entry name" value="TesB_ACOT8-like_N"/>
</dbReference>
<accession>A0AA90N9M6</accession>
<comment type="similarity">
    <text evidence="1">Belongs to the C/M/P thioester hydrolase family.</text>
</comment>
<comment type="caution">
    <text evidence="11">The sequence shown here is derived from an EMBL/GenBank/DDBJ whole genome shotgun (WGS) entry which is preliminary data.</text>
</comment>
<evidence type="ECO:0000259" key="10">
    <source>
        <dbReference type="Pfam" id="PF13622"/>
    </source>
</evidence>
<proteinExistence type="inferred from homology"/>
<evidence type="ECO:0000256" key="7">
    <source>
        <dbReference type="ARBA" id="ARBA00079653"/>
    </source>
</evidence>
<sequence length="274" mass="30452">MADIEALLSLEQIDRDIFRGIHAPSILVRTFGGQVAGQALRSAISTVPEEMQVHSLHGYFLRPGNPDADTVFLVDRIRDGRSFCTRRVNGVQNGEAIFSMSASFQLPGQEGIEHADEMPSAPDPDTVPSPREDPNASQESRGLIQEWNNWDIRIVDQSQTTPYPGRAVHQQVWFKHIGRLPDDQNIHTSALAYMSDMTLLTSARVGHPGVDTQVASLDHAMWFLRPFRADEWLLYDQTSPSAGGGRALTAGRIFTRDGTLVAVVIQEGLHRFRK</sequence>
<dbReference type="PANTHER" id="PTHR11066">
    <property type="entry name" value="ACYL-COA THIOESTERASE"/>
    <property type="match status" value="1"/>
</dbReference>
<dbReference type="CDD" id="cd03445">
    <property type="entry name" value="Thioesterase_II_repeat2"/>
    <property type="match status" value="1"/>
</dbReference>
<feature type="region of interest" description="Disordered" evidence="8">
    <location>
        <begin position="113"/>
        <end position="141"/>
    </location>
</feature>
<dbReference type="Pfam" id="PF13622">
    <property type="entry name" value="4HBT_3"/>
    <property type="match status" value="1"/>
</dbReference>
<dbReference type="Pfam" id="PF02551">
    <property type="entry name" value="Acyl_CoA_thio"/>
    <property type="match status" value="1"/>
</dbReference>
<dbReference type="Proteomes" id="UP001178281">
    <property type="component" value="Unassembled WGS sequence"/>
</dbReference>
<evidence type="ECO:0000256" key="2">
    <source>
        <dbReference type="ARBA" id="ARBA00011881"/>
    </source>
</evidence>
<evidence type="ECO:0000313" key="11">
    <source>
        <dbReference type="EMBL" id="MDP0397593.1"/>
    </source>
</evidence>
<dbReference type="InterPro" id="IPR003703">
    <property type="entry name" value="Acyl_CoA_thio"/>
</dbReference>
<evidence type="ECO:0000256" key="8">
    <source>
        <dbReference type="SAM" id="MobiDB-lite"/>
    </source>
</evidence>
<dbReference type="GO" id="GO:0009062">
    <property type="term" value="P:fatty acid catabolic process"/>
    <property type="evidence" value="ECO:0007669"/>
    <property type="project" value="TreeGrafter"/>
</dbReference>
<keyword evidence="4" id="KW-0443">Lipid metabolism</keyword>
<keyword evidence="3" id="KW-0378">Hydrolase</keyword>